<dbReference type="Pfam" id="PF17921">
    <property type="entry name" value="Integrase_H2C2"/>
    <property type="match status" value="1"/>
</dbReference>
<sequence length="907" mass="103765">MKPLEIQNIENLNIELSINSVVGLTNPGTMKVKGKIGEEEVVILIDCGATHNFIAEKLVDKLKLPMRETPNYGVILGLGTTIKGRGVCGDVELWLGDCKVTDSFLPLELGGVDAILRMQWLHSLGTTELDWKNIIFTFYERGNKVIIRGYPSLTKTQVNLKGMMKSWEAEDQGFLVECRAIERRDIKGREEDDELTETEEGKIAAIISKYSKVFEWSGKLPPQRGINHHIYLKQGIDPINVRPYRYAHQQKEEMKRLVDEMLTSGIIRLSTSPYSSSVLLVKKKDGSWRFCVDYRALNNVTILNKFPIPVVEELFDELNGADIFSKINLKAGYHQIRMCPGDIEKTTFRTHEGHYEFLGVEEHVQHLEVVLELLRESELYANLDKCSFAKPRISYLGHFIFVKGIENYGSIVAPLTQLLKTRAYKWMKEAETAFEKLKTAMMTLSVLAMPDFNLSFKIESDASRFGVGAVLIQAKRSISYFSKTLSMRDRARPVYEWELIAVVLAMQQWRLYLLGRKFTVKTDQRSLKFLLEQRVIQPQYQKWIAKLLGYSFEVIYKPGLENKVTDALSRMSPMTQLNQLTTPTLLDVEVIREEVRKNPALYEIIRLIEEQGMKVPHYTTHESVLKFKGRLVLSKTSTLIPTIMHVYHDSVFGGHSGFLRTYKRIAGKLYWKEMKGDIQKYCEECMICQRNKTSALSSVGLLLSLEIPDAIWSDISMDFIEGLPKSHGWEAILVVVDRVSKYAHFLTLKHSYIAKTVAEVFVKEVMKLHGLAGTKLNRSSSYHPHTDGQTEVVNKSVKAYLRCGIWKTSPSLDPIREHGDTQLHARSVAKGQRYSVGSIEEHLKALRQTSLWKKHNEKLSPKYFEPYRIIERIGAVAYELELPSTATIHSVFHVSQLKKAVENFKEI</sequence>
<accession>A0A5D3C0U1</accession>
<dbReference type="PANTHER" id="PTHR37984">
    <property type="entry name" value="PROTEIN CBG26694"/>
    <property type="match status" value="1"/>
</dbReference>
<dbReference type="InterPro" id="IPR050951">
    <property type="entry name" value="Retrovirus_Pol_polyprotein"/>
</dbReference>
<dbReference type="GO" id="GO:0004519">
    <property type="term" value="F:endonuclease activity"/>
    <property type="evidence" value="ECO:0007669"/>
    <property type="project" value="UniProtKB-KW"/>
</dbReference>
<organism evidence="20 21">
    <name type="scientific">Cucumis melo var. makuwa</name>
    <name type="common">Oriental melon</name>
    <dbReference type="NCBI Taxonomy" id="1194695"/>
    <lineage>
        <taxon>Eukaryota</taxon>
        <taxon>Viridiplantae</taxon>
        <taxon>Streptophyta</taxon>
        <taxon>Embryophyta</taxon>
        <taxon>Tracheophyta</taxon>
        <taxon>Spermatophyta</taxon>
        <taxon>Magnoliopsida</taxon>
        <taxon>eudicotyledons</taxon>
        <taxon>Gunneridae</taxon>
        <taxon>Pentapetalae</taxon>
        <taxon>rosids</taxon>
        <taxon>fabids</taxon>
        <taxon>Cucurbitales</taxon>
        <taxon>Cucurbitaceae</taxon>
        <taxon>Benincaseae</taxon>
        <taxon>Cucumis</taxon>
    </lineage>
</organism>
<evidence type="ECO:0000259" key="19">
    <source>
        <dbReference type="Pfam" id="PF24626"/>
    </source>
</evidence>
<dbReference type="Pfam" id="PF00078">
    <property type="entry name" value="RVT_1"/>
    <property type="match status" value="1"/>
</dbReference>
<dbReference type="InterPro" id="IPR043128">
    <property type="entry name" value="Rev_trsase/Diguanyl_cyclase"/>
</dbReference>
<keyword evidence="2" id="KW-0808">Transferase</keyword>
<keyword evidence="11" id="KW-0695">RNA-directed DNA polymerase</keyword>
<keyword evidence="15" id="KW-0511">Multifunctional enzyme</keyword>
<dbReference type="GO" id="GO:0046872">
    <property type="term" value="F:metal ion binding"/>
    <property type="evidence" value="ECO:0007669"/>
    <property type="project" value="UniProtKB-KW"/>
</dbReference>
<feature type="domain" description="Integrase zinc-binding" evidence="18">
    <location>
        <begin position="637"/>
        <end position="693"/>
    </location>
</feature>
<keyword evidence="3" id="KW-0548">Nucleotidyltransferase</keyword>
<evidence type="ECO:0000256" key="14">
    <source>
        <dbReference type="ARBA" id="ARBA00023172"/>
    </source>
</evidence>
<evidence type="ECO:0000256" key="13">
    <source>
        <dbReference type="ARBA" id="ARBA00023125"/>
    </source>
</evidence>
<feature type="domain" description="Reverse transcriptase/retrotransposon-derived protein RNase H-like" evidence="17">
    <location>
        <begin position="426"/>
        <end position="520"/>
    </location>
</feature>
<evidence type="ECO:0000259" key="17">
    <source>
        <dbReference type="Pfam" id="PF17919"/>
    </source>
</evidence>
<dbReference type="Gene3D" id="3.10.10.10">
    <property type="entry name" value="HIV Type 1 Reverse Transcriptase, subunit A, domain 1"/>
    <property type="match status" value="1"/>
</dbReference>
<dbReference type="SUPFAM" id="SSF50630">
    <property type="entry name" value="Acid proteases"/>
    <property type="match status" value="1"/>
</dbReference>
<name>A0A5D3C0U1_CUCMM</name>
<dbReference type="CDD" id="cd01647">
    <property type="entry name" value="RT_LTR"/>
    <property type="match status" value="1"/>
</dbReference>
<dbReference type="SUPFAM" id="SSF53098">
    <property type="entry name" value="Ribonuclease H-like"/>
    <property type="match status" value="1"/>
</dbReference>
<evidence type="ECO:0000259" key="16">
    <source>
        <dbReference type="Pfam" id="PF00078"/>
    </source>
</evidence>
<keyword evidence="7" id="KW-0255">Endonuclease</keyword>
<keyword evidence="5" id="KW-0479">Metal-binding</keyword>
<dbReference type="EMBL" id="SSTD01014011">
    <property type="protein sequence ID" value="TYK04884.1"/>
    <property type="molecule type" value="Genomic_DNA"/>
</dbReference>
<dbReference type="GO" id="GO:0004190">
    <property type="term" value="F:aspartic-type endopeptidase activity"/>
    <property type="evidence" value="ECO:0007669"/>
    <property type="project" value="UniProtKB-KW"/>
</dbReference>
<dbReference type="Proteomes" id="UP000321947">
    <property type="component" value="Unassembled WGS sequence"/>
</dbReference>
<dbReference type="InterPro" id="IPR056924">
    <property type="entry name" value="SH3_Tf2-1"/>
</dbReference>
<dbReference type="SUPFAM" id="SSF56672">
    <property type="entry name" value="DNA/RNA polymerases"/>
    <property type="match status" value="1"/>
</dbReference>
<comment type="caution">
    <text evidence="20">The sequence shown here is derived from an EMBL/GenBank/DDBJ whole genome shotgun (WGS) entry which is preliminary data.</text>
</comment>
<feature type="domain" description="Tf2-1-like SH3-like" evidence="19">
    <location>
        <begin position="848"/>
        <end position="900"/>
    </location>
</feature>
<dbReference type="AlphaFoldDB" id="A0A5D3C0U1"/>
<dbReference type="GO" id="GO:0003887">
    <property type="term" value="F:DNA-directed DNA polymerase activity"/>
    <property type="evidence" value="ECO:0007669"/>
    <property type="project" value="UniProtKB-KW"/>
</dbReference>
<evidence type="ECO:0000256" key="3">
    <source>
        <dbReference type="ARBA" id="ARBA00022695"/>
    </source>
</evidence>
<keyword evidence="6" id="KW-0064">Aspartyl protease</keyword>
<dbReference type="InterPro" id="IPR012337">
    <property type="entry name" value="RNaseH-like_sf"/>
</dbReference>
<keyword evidence="4" id="KW-0540">Nuclease</keyword>
<keyword evidence="1" id="KW-0645">Protease</keyword>
<keyword evidence="9" id="KW-0460">Magnesium</keyword>
<dbReference type="InterPro" id="IPR043502">
    <property type="entry name" value="DNA/RNA_pol_sf"/>
</dbReference>
<evidence type="ECO:0000256" key="8">
    <source>
        <dbReference type="ARBA" id="ARBA00022801"/>
    </source>
</evidence>
<evidence type="ECO:0000256" key="11">
    <source>
        <dbReference type="ARBA" id="ARBA00022918"/>
    </source>
</evidence>
<evidence type="ECO:0000256" key="7">
    <source>
        <dbReference type="ARBA" id="ARBA00022759"/>
    </source>
</evidence>
<dbReference type="InterPro" id="IPR036397">
    <property type="entry name" value="RNaseH_sf"/>
</dbReference>
<evidence type="ECO:0000256" key="6">
    <source>
        <dbReference type="ARBA" id="ARBA00022750"/>
    </source>
</evidence>
<reference evidence="20 21" key="1">
    <citation type="submission" date="2019-08" db="EMBL/GenBank/DDBJ databases">
        <title>Draft genome sequences of two oriental melons (Cucumis melo L. var makuwa).</title>
        <authorList>
            <person name="Kwon S.-Y."/>
        </authorList>
    </citation>
    <scope>NUCLEOTIDE SEQUENCE [LARGE SCALE GENOMIC DNA]</scope>
    <source>
        <strain evidence="21">cv. Chang Bougi</strain>
        <tissue evidence="20">Leaf</tissue>
    </source>
</reference>
<evidence type="ECO:0000313" key="20">
    <source>
        <dbReference type="EMBL" id="TYK04884.1"/>
    </source>
</evidence>
<evidence type="ECO:0000256" key="5">
    <source>
        <dbReference type="ARBA" id="ARBA00022723"/>
    </source>
</evidence>
<dbReference type="InterPro" id="IPR041577">
    <property type="entry name" value="RT_RNaseH_2"/>
</dbReference>
<keyword evidence="10" id="KW-0229">DNA integration</keyword>
<keyword evidence="14" id="KW-0233">DNA recombination</keyword>
<dbReference type="Gene3D" id="1.10.340.70">
    <property type="match status" value="1"/>
</dbReference>
<evidence type="ECO:0000256" key="15">
    <source>
        <dbReference type="ARBA" id="ARBA00023268"/>
    </source>
</evidence>
<dbReference type="CDD" id="cd00303">
    <property type="entry name" value="retropepsin_like"/>
    <property type="match status" value="1"/>
</dbReference>
<keyword evidence="12" id="KW-0239">DNA-directed DNA polymerase</keyword>
<dbReference type="InterPro" id="IPR021109">
    <property type="entry name" value="Peptidase_aspartic_dom_sf"/>
</dbReference>
<dbReference type="Gene3D" id="3.30.70.270">
    <property type="match status" value="3"/>
</dbReference>
<evidence type="ECO:0000259" key="18">
    <source>
        <dbReference type="Pfam" id="PF17921"/>
    </source>
</evidence>
<evidence type="ECO:0000313" key="21">
    <source>
        <dbReference type="Proteomes" id="UP000321947"/>
    </source>
</evidence>
<dbReference type="Gene3D" id="3.30.420.10">
    <property type="entry name" value="Ribonuclease H-like superfamily/Ribonuclease H"/>
    <property type="match status" value="1"/>
</dbReference>
<dbReference type="Pfam" id="PF17919">
    <property type="entry name" value="RT_RNaseH_2"/>
    <property type="match status" value="1"/>
</dbReference>
<gene>
    <name evidence="20" type="ORF">E5676_scaffold143G00770</name>
</gene>
<dbReference type="GO" id="GO:0006508">
    <property type="term" value="P:proteolysis"/>
    <property type="evidence" value="ECO:0007669"/>
    <property type="project" value="UniProtKB-KW"/>
</dbReference>
<dbReference type="InterPro" id="IPR041588">
    <property type="entry name" value="Integrase_H2C2"/>
</dbReference>
<evidence type="ECO:0000256" key="2">
    <source>
        <dbReference type="ARBA" id="ARBA00022679"/>
    </source>
</evidence>
<dbReference type="GO" id="GO:0003964">
    <property type="term" value="F:RNA-directed DNA polymerase activity"/>
    <property type="evidence" value="ECO:0007669"/>
    <property type="project" value="UniProtKB-KW"/>
</dbReference>
<dbReference type="PANTHER" id="PTHR37984:SF5">
    <property type="entry name" value="PROTEIN NYNRIN-LIKE"/>
    <property type="match status" value="1"/>
</dbReference>
<evidence type="ECO:0000256" key="1">
    <source>
        <dbReference type="ARBA" id="ARBA00022670"/>
    </source>
</evidence>
<evidence type="ECO:0000256" key="12">
    <source>
        <dbReference type="ARBA" id="ARBA00022932"/>
    </source>
</evidence>
<feature type="domain" description="Reverse transcriptase" evidence="16">
    <location>
        <begin position="281"/>
        <end position="354"/>
    </location>
</feature>
<dbReference type="CDD" id="cd09274">
    <property type="entry name" value="RNase_HI_RT_Ty3"/>
    <property type="match status" value="1"/>
</dbReference>
<keyword evidence="8" id="KW-0378">Hydrolase</keyword>
<dbReference type="GO" id="GO:0003677">
    <property type="term" value="F:DNA binding"/>
    <property type="evidence" value="ECO:0007669"/>
    <property type="project" value="UniProtKB-KW"/>
</dbReference>
<keyword evidence="13" id="KW-0238">DNA-binding</keyword>
<dbReference type="GO" id="GO:0006310">
    <property type="term" value="P:DNA recombination"/>
    <property type="evidence" value="ECO:0007669"/>
    <property type="project" value="UniProtKB-KW"/>
</dbReference>
<proteinExistence type="predicted"/>
<evidence type="ECO:0000256" key="9">
    <source>
        <dbReference type="ARBA" id="ARBA00022842"/>
    </source>
</evidence>
<dbReference type="Pfam" id="PF08284">
    <property type="entry name" value="RVP_2"/>
    <property type="match status" value="1"/>
</dbReference>
<dbReference type="GO" id="GO:0015074">
    <property type="term" value="P:DNA integration"/>
    <property type="evidence" value="ECO:0007669"/>
    <property type="project" value="UniProtKB-KW"/>
</dbReference>
<dbReference type="Pfam" id="PF24626">
    <property type="entry name" value="SH3_Tf2-1"/>
    <property type="match status" value="1"/>
</dbReference>
<dbReference type="Gene3D" id="2.40.70.10">
    <property type="entry name" value="Acid Proteases"/>
    <property type="match status" value="1"/>
</dbReference>
<evidence type="ECO:0000256" key="4">
    <source>
        <dbReference type="ARBA" id="ARBA00022722"/>
    </source>
</evidence>
<dbReference type="InterPro" id="IPR000477">
    <property type="entry name" value="RT_dom"/>
</dbReference>
<protein>
    <submittedName>
        <fullName evidence="20">Ty3/gypsy retrotransposon protein</fullName>
    </submittedName>
</protein>
<dbReference type="Gene3D" id="3.10.20.370">
    <property type="match status" value="1"/>
</dbReference>
<evidence type="ECO:0000256" key="10">
    <source>
        <dbReference type="ARBA" id="ARBA00022908"/>
    </source>
</evidence>